<organism evidence="4 5">
    <name type="scientific">Halobacillus seohaensis</name>
    <dbReference type="NCBI Taxonomy" id="447421"/>
    <lineage>
        <taxon>Bacteria</taxon>
        <taxon>Bacillati</taxon>
        <taxon>Bacillota</taxon>
        <taxon>Bacilli</taxon>
        <taxon>Bacillales</taxon>
        <taxon>Bacillaceae</taxon>
        <taxon>Halobacillus</taxon>
    </lineage>
</organism>
<feature type="chain" id="PRO_5045928793" evidence="2">
    <location>
        <begin position="29"/>
        <end position="223"/>
    </location>
</feature>
<keyword evidence="5" id="KW-1185">Reference proteome</keyword>
<dbReference type="EMBL" id="JBHSZV010000040">
    <property type="protein sequence ID" value="MFC7063155.1"/>
    <property type="molecule type" value="Genomic_DNA"/>
</dbReference>
<sequence>MKRFIMLFFISILLVGCSTQNSSNESHAQEDRQDKDNIDEKIGISDKQKYVNNPQASDDRNLKEVGDTSEDENGELSLKAIKAVEENMEIGPMQLTVEDVKVLNYFPSPDLIDFFHAYSHNEMNFNYIKFRVSVENTADEQVNFAPVSVLETDQGEKKDFKDDFYLENLYGDYDPGEERIGDLGFVIDETKPKELEFITITTSDVFAGNGTTIADGRKITIEF</sequence>
<reference evidence="5" key="1">
    <citation type="journal article" date="2019" name="Int. J. Syst. Evol. Microbiol.">
        <title>The Global Catalogue of Microorganisms (GCM) 10K type strain sequencing project: providing services to taxonomists for standard genome sequencing and annotation.</title>
        <authorList>
            <consortium name="The Broad Institute Genomics Platform"/>
            <consortium name="The Broad Institute Genome Sequencing Center for Infectious Disease"/>
            <person name="Wu L."/>
            <person name="Ma J."/>
        </authorList>
    </citation>
    <scope>NUCLEOTIDE SEQUENCE [LARGE SCALE GENOMIC DNA]</scope>
    <source>
        <strain evidence="5">CGMCC 4.1621</strain>
    </source>
</reference>
<evidence type="ECO:0000259" key="3">
    <source>
        <dbReference type="Pfam" id="PF11611"/>
    </source>
</evidence>
<feature type="signal peptide" evidence="2">
    <location>
        <begin position="1"/>
        <end position="28"/>
    </location>
</feature>
<keyword evidence="2" id="KW-0732">Signal</keyword>
<proteinExistence type="predicted"/>
<feature type="region of interest" description="Disordered" evidence="1">
    <location>
        <begin position="21"/>
        <end position="73"/>
    </location>
</feature>
<dbReference type="InterPro" id="IPR029051">
    <property type="entry name" value="DUF4352"/>
</dbReference>
<evidence type="ECO:0000313" key="4">
    <source>
        <dbReference type="EMBL" id="MFC7063155.1"/>
    </source>
</evidence>
<evidence type="ECO:0000256" key="1">
    <source>
        <dbReference type="SAM" id="MobiDB-lite"/>
    </source>
</evidence>
<evidence type="ECO:0000256" key="2">
    <source>
        <dbReference type="SAM" id="SignalP"/>
    </source>
</evidence>
<feature type="compositionally biased region" description="Basic and acidic residues" evidence="1">
    <location>
        <begin position="57"/>
        <end position="66"/>
    </location>
</feature>
<dbReference type="RefSeq" id="WP_204709995.1">
    <property type="nucleotide sequence ID" value="NZ_JBHSZV010000040.1"/>
</dbReference>
<dbReference type="Pfam" id="PF11611">
    <property type="entry name" value="DUF4352"/>
    <property type="match status" value="1"/>
</dbReference>
<gene>
    <name evidence="4" type="ORF">ACFQIC_15130</name>
</gene>
<feature type="domain" description="DUF4352" evidence="3">
    <location>
        <begin position="84"/>
        <end position="198"/>
    </location>
</feature>
<feature type="compositionally biased region" description="Basic and acidic residues" evidence="1">
    <location>
        <begin position="27"/>
        <end position="49"/>
    </location>
</feature>
<accession>A0ABW2EQM3</accession>
<evidence type="ECO:0000313" key="5">
    <source>
        <dbReference type="Proteomes" id="UP001596410"/>
    </source>
</evidence>
<comment type="caution">
    <text evidence="4">The sequence shown here is derived from an EMBL/GenBank/DDBJ whole genome shotgun (WGS) entry which is preliminary data.</text>
</comment>
<name>A0ABW2EQM3_9BACI</name>
<dbReference type="Proteomes" id="UP001596410">
    <property type="component" value="Unassembled WGS sequence"/>
</dbReference>
<protein>
    <submittedName>
        <fullName evidence="4">DUF4352 domain-containing protein</fullName>
    </submittedName>
</protein>
<dbReference type="PROSITE" id="PS51257">
    <property type="entry name" value="PROKAR_LIPOPROTEIN"/>
    <property type="match status" value="1"/>
</dbReference>